<evidence type="ECO:0000313" key="1">
    <source>
        <dbReference type="EMBL" id="KKW35661.1"/>
    </source>
</evidence>
<gene>
    <name evidence="1" type="ORF">UY83_C0005G0042</name>
</gene>
<accession>A0A0G1XXG1</accession>
<dbReference type="EMBL" id="LCRO01000005">
    <property type="protein sequence ID" value="KKW35661.1"/>
    <property type="molecule type" value="Genomic_DNA"/>
</dbReference>
<reference evidence="1 2" key="1">
    <citation type="journal article" date="2015" name="Nature">
        <title>rRNA introns, odd ribosomes, and small enigmatic genomes across a large radiation of phyla.</title>
        <authorList>
            <person name="Brown C.T."/>
            <person name="Hug L.A."/>
            <person name="Thomas B.C."/>
            <person name="Sharon I."/>
            <person name="Castelle C.J."/>
            <person name="Singh A."/>
            <person name="Wilkins M.J."/>
            <person name="Williams K.H."/>
            <person name="Banfield J.F."/>
        </authorList>
    </citation>
    <scope>NUCLEOTIDE SEQUENCE [LARGE SCALE GENOMIC DNA]</scope>
</reference>
<protein>
    <submittedName>
        <fullName evidence="1">Uncharacterized protein</fullName>
    </submittedName>
</protein>
<comment type="caution">
    <text evidence="1">The sequence shown here is derived from an EMBL/GenBank/DDBJ whole genome shotgun (WGS) entry which is preliminary data.</text>
</comment>
<dbReference type="Proteomes" id="UP000034740">
    <property type="component" value="Unassembled WGS sequence"/>
</dbReference>
<name>A0A0G1XXG1_9BACT</name>
<organism evidence="1 2">
    <name type="scientific">Candidatus Adlerbacteria bacterium GW2011_GWA1_54_10</name>
    <dbReference type="NCBI Taxonomy" id="1618605"/>
    <lineage>
        <taxon>Bacteria</taxon>
        <taxon>Candidatus Adleribacteriota</taxon>
    </lineage>
</organism>
<sequence>MASIHACACLGQAHGSAALLAAARRLYIAFHIRFSASLHTTTKFKNISRLCVSYRFSGFPDLFYFSLLLQFRQIPSCCCVGDVEEFLHFVVRDFSFRVQRFQNLFEFPLLSGLNRGASFVEEIAGEVRTWRWRVAW</sequence>
<proteinExistence type="predicted"/>
<dbReference type="AlphaFoldDB" id="A0A0G1XXG1"/>
<evidence type="ECO:0000313" key="2">
    <source>
        <dbReference type="Proteomes" id="UP000034740"/>
    </source>
</evidence>